<feature type="region of interest" description="Disordered" evidence="1">
    <location>
        <begin position="129"/>
        <end position="159"/>
    </location>
</feature>
<feature type="region of interest" description="Disordered" evidence="1">
    <location>
        <begin position="171"/>
        <end position="224"/>
    </location>
</feature>
<reference evidence="2" key="1">
    <citation type="journal article" date="2003" name="Int. J. Parasitol.">
        <title>Analysis of the Sarcocystis neurona microneme protein SnMIC10: protein characteristics and expression during intracellular development.</title>
        <authorList>
            <person name="Hoane J.S."/>
            <person name="Carruthers V.B."/>
            <person name="Striepen B."/>
            <person name="Morrison D.P."/>
            <person name="Entzeroth R."/>
            <person name="Howe D.K."/>
        </authorList>
    </citation>
    <scope>NUCLEOTIDE SEQUENCE</scope>
    <source>
        <strain evidence="2">Sn3</strain>
    </source>
</reference>
<organism evidence="2">
    <name type="scientific">Sarcocystis neurona</name>
    <dbReference type="NCBI Taxonomy" id="42890"/>
    <lineage>
        <taxon>Eukaryota</taxon>
        <taxon>Sar</taxon>
        <taxon>Alveolata</taxon>
        <taxon>Apicomplexa</taxon>
        <taxon>Conoidasida</taxon>
        <taxon>Coccidia</taxon>
        <taxon>Eucoccidiorida</taxon>
        <taxon>Eimeriorina</taxon>
        <taxon>Sarcocystidae</taxon>
        <taxon>Sarcocystis</taxon>
    </lineage>
</organism>
<accession>Q8MU96</accession>
<evidence type="ECO:0000313" key="2">
    <source>
        <dbReference type="EMBL" id="AAM95973.1"/>
    </source>
</evidence>
<feature type="compositionally biased region" description="Basic and acidic residues" evidence="1">
    <location>
        <begin position="133"/>
        <end position="157"/>
    </location>
</feature>
<name>Q8MU96_SARNE</name>
<dbReference type="VEuPathDB" id="ToxoDB:SRCN_5099"/>
<dbReference type="VEuPathDB" id="ToxoDB:SN3_00102980"/>
<sequence>MTPNQELVLSGAGCQWGIIRLLQNVFILGLLVFSSSVSGTTLNELGKNDDAAPSGLERESAYDSAYDSATDTSAAVEDDNQHRGEIDSSLQDGELASNVELKSIAPHTSRNAYNPEALYAERRAELARQTPAEVEKAKQQYREEQERKKQAESERRRQYGQVVQEMKVAAAAHQMAPKRSRIYSGAPSGQERMYQEQQAAAARVTPEQRRQAMEARQREVEEREKMRTRYGDVMAELKEKLAARAQRLEAKGARG</sequence>
<evidence type="ECO:0000256" key="1">
    <source>
        <dbReference type="SAM" id="MobiDB-lite"/>
    </source>
</evidence>
<protein>
    <submittedName>
        <fullName evidence="2">Microneme antigen 10</fullName>
    </submittedName>
</protein>
<proteinExistence type="evidence at transcript level"/>
<dbReference type="SMR" id="Q8MU96"/>
<feature type="compositionally biased region" description="Basic and acidic residues" evidence="1">
    <location>
        <begin position="206"/>
        <end position="224"/>
    </location>
</feature>
<dbReference type="EMBL" id="AF532594">
    <property type="protein sequence ID" value="AAM95973.1"/>
    <property type="molecule type" value="mRNA"/>
</dbReference>
<dbReference type="AlphaFoldDB" id="Q8MU96"/>
<gene>
    <name evidence="2" type="primary">MIC10</name>
</gene>